<keyword evidence="1" id="KW-0812">Transmembrane</keyword>
<sequence length="143" mass="16044">METMQQLFNQVVIDIAMAALALLAAYAINALHKLTEKAKLETKRLKDEEQRKLLIDALEDIEILTTKTVTEIEQTTAKALREAVKSGVRDRAELEALSKKAFDEIADALKPEAKALIEKHFGNFSKYLTKAIETKVFEVKNGL</sequence>
<protein>
    <submittedName>
        <fullName evidence="2">Uncharacterized protein</fullName>
    </submittedName>
</protein>
<evidence type="ECO:0000313" key="2">
    <source>
        <dbReference type="EMBL" id="SHF45523.1"/>
    </source>
</evidence>
<name>A0A1M5BSK8_9FIRM</name>
<reference evidence="3" key="1">
    <citation type="submission" date="2016-11" db="EMBL/GenBank/DDBJ databases">
        <authorList>
            <person name="Varghese N."/>
            <person name="Submissions S."/>
        </authorList>
    </citation>
    <scope>NUCLEOTIDE SEQUENCE [LARGE SCALE GENOMIC DNA]</scope>
    <source>
        <strain evidence="3">DSM 12395</strain>
    </source>
</reference>
<feature type="transmembrane region" description="Helical" evidence="1">
    <location>
        <begin position="12"/>
        <end position="31"/>
    </location>
</feature>
<dbReference type="EMBL" id="FQUY01000025">
    <property type="protein sequence ID" value="SHF45523.1"/>
    <property type="molecule type" value="Genomic_DNA"/>
</dbReference>
<keyword evidence="1" id="KW-0472">Membrane</keyword>
<dbReference type="AlphaFoldDB" id="A0A1M5BSK8"/>
<keyword evidence="3" id="KW-1185">Reference proteome</keyword>
<dbReference type="OrthoDB" id="1859545at2"/>
<organism evidence="2 3">
    <name type="scientific">Desulforamulus putei DSM 12395</name>
    <dbReference type="NCBI Taxonomy" id="1121429"/>
    <lineage>
        <taxon>Bacteria</taxon>
        <taxon>Bacillati</taxon>
        <taxon>Bacillota</taxon>
        <taxon>Clostridia</taxon>
        <taxon>Eubacteriales</taxon>
        <taxon>Peptococcaceae</taxon>
        <taxon>Desulforamulus</taxon>
    </lineage>
</organism>
<keyword evidence="1" id="KW-1133">Transmembrane helix</keyword>
<dbReference type="STRING" id="1121429.SAMN02745133_02688"/>
<accession>A0A1M5BSK8</accession>
<evidence type="ECO:0000313" key="3">
    <source>
        <dbReference type="Proteomes" id="UP000184148"/>
    </source>
</evidence>
<proteinExistence type="predicted"/>
<dbReference type="Proteomes" id="UP000184148">
    <property type="component" value="Unassembled WGS sequence"/>
</dbReference>
<evidence type="ECO:0000256" key="1">
    <source>
        <dbReference type="SAM" id="Phobius"/>
    </source>
</evidence>
<gene>
    <name evidence="2" type="ORF">SAMN02745133_02688</name>
</gene>